<dbReference type="AlphaFoldDB" id="A0A8H5GUD0"/>
<dbReference type="Proteomes" id="UP000565441">
    <property type="component" value="Unassembled WGS sequence"/>
</dbReference>
<dbReference type="OrthoDB" id="2246127at2759"/>
<gene>
    <name evidence="2" type="ORF">D9615_009666</name>
</gene>
<evidence type="ECO:0000313" key="3">
    <source>
        <dbReference type="Proteomes" id="UP000565441"/>
    </source>
</evidence>
<protein>
    <submittedName>
        <fullName evidence="2">Uncharacterized protein</fullName>
    </submittedName>
</protein>
<name>A0A8H5GUD0_9AGAR</name>
<sequence length="944" mass="107812">MNHPIDLLALDWANPMVRKYLHVYPEISSTVSEMWHADKWLKEVDLDDLSPMWANWEQAPHRHFYIKELAQLRNGDYVIPMRWVIVEGKEHAEVHRVHYSSNTDVFTIVAGSEAASVRNEYELIPATELHWNFLDLEATGRSFNFAGIIPSWASCMPHPTRQLAKGRPAFMLRIMPWCDDVSGNRSKQFNPHTNIYTANANLPHQKHSQEYFVRFCSTSPHASSLEQFEALAEDFRKWKPAYDCLLEQEILFQIHPHVLPADNPQQAESSSCAGLGSNFNCRYDKTGGSKDEKETDEGYDSLFKPGPSRTPRETIMIIKEQIWTACLGVQETVDAIQTRTGVKDKIAQHWMEKLVTMARERRNTHVDNIATRDPRLNDRSLVGEAREALKMQLKHEIQSELYSWVLTQPVERADLRPGDHFNVLLQVHGLDPHQDSPCELLHTFLLGEDKYIWHDTNTKWNKKKDEIFATRLQSSSIDGLSLPPLRSRYLLQYKNSLIGRHFKALQQLTVFHLDDDLCNPDLFNLWKASGELGALLWYPEIRNVTQYIADVEILTNNVLDLWSVFDPARIITKFKLHVLPHILNDIQRFGPAIIFSTEVFECWNAVFRLCSVLSNHLAPSHDIATTAGDMERFKHQVSGGWWKAEDNWVQGGRSVRDFLKHNRPLQRRLGWTDGNKVKPGTVKLLAKKHQLPSDFESAIREPFNSGGIDTGTIDSDRLQGKALLSCKYVISRSGDVCRSGSWVFVKSSMSQIVLAGRISKILLPSDQDPLTSPNGAVIVVEHFNVDTEKHARLDMPLLTRAGNVLLVPPHDVLFIFNAQHDCLAQQCKTVEEPVRQERHTTACRQPVVTHANDDHYIINTHALHNAHLIRETLPRSLTEPKTLFADRRGLHDRMAAGLRITGPAKRAKAKEKAKETRARKKDEAAQRRMTVQDDLEGLADNEAI</sequence>
<evidence type="ECO:0000256" key="1">
    <source>
        <dbReference type="SAM" id="MobiDB-lite"/>
    </source>
</evidence>
<feature type="compositionally biased region" description="Basic and acidic residues" evidence="1">
    <location>
        <begin position="910"/>
        <end position="926"/>
    </location>
</feature>
<organism evidence="2 3">
    <name type="scientific">Tricholomella constricta</name>
    <dbReference type="NCBI Taxonomy" id="117010"/>
    <lineage>
        <taxon>Eukaryota</taxon>
        <taxon>Fungi</taxon>
        <taxon>Dikarya</taxon>
        <taxon>Basidiomycota</taxon>
        <taxon>Agaricomycotina</taxon>
        <taxon>Agaricomycetes</taxon>
        <taxon>Agaricomycetidae</taxon>
        <taxon>Agaricales</taxon>
        <taxon>Tricholomatineae</taxon>
        <taxon>Lyophyllaceae</taxon>
        <taxon>Tricholomella</taxon>
    </lineage>
</organism>
<feature type="region of interest" description="Disordered" evidence="1">
    <location>
        <begin position="905"/>
        <end position="944"/>
    </location>
</feature>
<accession>A0A8H5GUD0</accession>
<proteinExistence type="predicted"/>
<reference evidence="2 3" key="1">
    <citation type="journal article" date="2020" name="ISME J.">
        <title>Uncovering the hidden diversity of litter-decomposition mechanisms in mushroom-forming fungi.</title>
        <authorList>
            <person name="Floudas D."/>
            <person name="Bentzer J."/>
            <person name="Ahren D."/>
            <person name="Johansson T."/>
            <person name="Persson P."/>
            <person name="Tunlid A."/>
        </authorList>
    </citation>
    <scope>NUCLEOTIDE SEQUENCE [LARGE SCALE GENOMIC DNA]</scope>
    <source>
        <strain evidence="2 3">CBS 661.87</strain>
    </source>
</reference>
<dbReference type="EMBL" id="JAACJP010000047">
    <property type="protein sequence ID" value="KAF5371374.1"/>
    <property type="molecule type" value="Genomic_DNA"/>
</dbReference>
<feature type="compositionally biased region" description="Basic and acidic residues" evidence="1">
    <location>
        <begin position="284"/>
        <end position="293"/>
    </location>
</feature>
<comment type="caution">
    <text evidence="2">The sequence shown here is derived from an EMBL/GenBank/DDBJ whole genome shotgun (WGS) entry which is preliminary data.</text>
</comment>
<feature type="compositionally biased region" description="Acidic residues" evidence="1">
    <location>
        <begin position="933"/>
        <end position="944"/>
    </location>
</feature>
<dbReference type="PANTHER" id="PTHR31912">
    <property type="entry name" value="IP13529P"/>
    <property type="match status" value="1"/>
</dbReference>
<keyword evidence="3" id="KW-1185">Reference proteome</keyword>
<dbReference type="PANTHER" id="PTHR31912:SF34">
    <property type="entry name" value="NOTOCHORD-RELATED PROTEIN"/>
    <property type="match status" value="1"/>
</dbReference>
<evidence type="ECO:0000313" key="2">
    <source>
        <dbReference type="EMBL" id="KAF5371374.1"/>
    </source>
</evidence>
<feature type="region of interest" description="Disordered" evidence="1">
    <location>
        <begin position="284"/>
        <end position="306"/>
    </location>
</feature>